<evidence type="ECO:0000313" key="2">
    <source>
        <dbReference type="Proteomes" id="UP000662111"/>
    </source>
</evidence>
<dbReference type="Proteomes" id="UP000662111">
    <property type="component" value="Unassembled WGS sequence"/>
</dbReference>
<evidence type="ECO:0000313" key="1">
    <source>
        <dbReference type="EMBL" id="GGK83769.1"/>
    </source>
</evidence>
<keyword evidence="2" id="KW-1185">Reference proteome</keyword>
<reference evidence="2" key="1">
    <citation type="journal article" date="2019" name="Int. J. Syst. Evol. Microbiol.">
        <title>The Global Catalogue of Microorganisms (GCM) 10K type strain sequencing project: providing services to taxonomists for standard genome sequencing and annotation.</title>
        <authorList>
            <consortium name="The Broad Institute Genomics Platform"/>
            <consortium name="The Broad Institute Genome Sequencing Center for Infectious Disease"/>
            <person name="Wu L."/>
            <person name="Ma J."/>
        </authorList>
    </citation>
    <scope>NUCLEOTIDE SEQUENCE [LARGE SCALE GENOMIC DNA]</scope>
    <source>
        <strain evidence="2">CGMCC 1.5362</strain>
    </source>
</reference>
<dbReference type="EMBL" id="BMLB01000010">
    <property type="protein sequence ID" value="GGK83769.1"/>
    <property type="molecule type" value="Genomic_DNA"/>
</dbReference>
<organism evidence="1 2">
    <name type="scientific">Ornithinimicrobium pekingense</name>
    <dbReference type="NCBI Taxonomy" id="384677"/>
    <lineage>
        <taxon>Bacteria</taxon>
        <taxon>Bacillati</taxon>
        <taxon>Actinomycetota</taxon>
        <taxon>Actinomycetes</taxon>
        <taxon>Micrococcales</taxon>
        <taxon>Ornithinimicrobiaceae</taxon>
        <taxon>Ornithinimicrobium</taxon>
    </lineage>
</organism>
<sequence length="93" mass="10579">MAKDVGFTGDVTPVREVSPDEQFLLLERCLRDQGWSVALQGDGSLRVEIATEQEEAYDHAKAQCLLRYPLAERYDAPMVRQAFAWSGWCSRSR</sequence>
<protein>
    <submittedName>
        <fullName evidence="1">Uncharacterized protein</fullName>
    </submittedName>
</protein>
<gene>
    <name evidence="1" type="ORF">GCM10011509_35360</name>
</gene>
<accession>A0ABQ2FCL1</accession>
<proteinExistence type="predicted"/>
<name>A0ABQ2FCL1_9MICO</name>
<comment type="caution">
    <text evidence="1">The sequence shown here is derived from an EMBL/GenBank/DDBJ whole genome shotgun (WGS) entry which is preliminary data.</text>
</comment>